<evidence type="ECO:0000313" key="5">
    <source>
        <dbReference type="EMBL" id="SDW97317.1"/>
    </source>
</evidence>
<evidence type="ECO:0000313" key="8">
    <source>
        <dbReference type="Proteomes" id="UP000267921"/>
    </source>
</evidence>
<accession>A0A1L3Q3J3</accession>
<dbReference type="GeneID" id="30583701"/>
<dbReference type="PANTHER" id="PTHR43546:SF4">
    <property type="entry name" value="UPF0282 PROTEIN MJ1629"/>
    <property type="match status" value="1"/>
</dbReference>
<evidence type="ECO:0000313" key="4">
    <source>
        <dbReference type="EMBL" id="RNI07715.1"/>
    </source>
</evidence>
<reference evidence="5 7" key="2">
    <citation type="submission" date="2016-10" db="EMBL/GenBank/DDBJ databases">
        <authorList>
            <person name="de Groot N.N."/>
        </authorList>
    </citation>
    <scope>NUCLEOTIDE SEQUENCE [LARGE SCALE GENOMIC DNA]</scope>
    <source>
        <strain evidence="5 7">Z-7982</strain>
    </source>
</reference>
<dbReference type="HAMAP" id="MF_01406">
    <property type="entry name" value="UPF0282"/>
    <property type="match status" value="1"/>
</dbReference>
<gene>
    <name evidence="3" type="ORF">BHR79_07995</name>
    <name evidence="4" type="ORF">EFE40_09205</name>
    <name evidence="5" type="ORF">SAMN04515625_1982</name>
</gene>
<dbReference type="GO" id="GO:0016787">
    <property type="term" value="F:hydrolase activity"/>
    <property type="evidence" value="ECO:0007669"/>
    <property type="project" value="UniProtKB-KW"/>
</dbReference>
<evidence type="ECO:0000313" key="7">
    <source>
        <dbReference type="Proteomes" id="UP000198669"/>
    </source>
</evidence>
<protein>
    <recommendedName>
        <fullName evidence="1">UPF0282 protein BHR79_07995</fullName>
    </recommendedName>
</protein>
<dbReference type="RefSeq" id="WP_072561851.1">
    <property type="nucleotide sequence ID" value="NZ_CP017921.1"/>
</dbReference>
<dbReference type="Gene3D" id="3.60.15.10">
    <property type="entry name" value="Ribonuclease Z/Hydroxyacylglutathione hydrolase-like"/>
    <property type="match status" value="1"/>
</dbReference>
<name>A0A1L3Q3J3_9EURY</name>
<dbReference type="InterPro" id="IPR014426">
    <property type="entry name" value="UPF0282_hydrls"/>
</dbReference>
<dbReference type="PIRSF" id="PIRSF004944">
    <property type="entry name" value="UCP004944_hydrls"/>
    <property type="match status" value="1"/>
</dbReference>
<dbReference type="EMBL" id="FNMU01000007">
    <property type="protein sequence ID" value="SDW97317.1"/>
    <property type="molecule type" value="Genomic_DNA"/>
</dbReference>
<keyword evidence="6" id="KW-1185">Reference proteome</keyword>
<dbReference type="AlphaFoldDB" id="A0A1L3Q3J3"/>
<dbReference type="OrthoDB" id="21331at2157"/>
<proteinExistence type="inferred from homology"/>
<reference evidence="4 8" key="3">
    <citation type="submission" date="2018-10" db="EMBL/GenBank/DDBJ databases">
        <title>Cultivation of a novel Methanohalophilus strain from Kebrit Deep of the Red Sea and a genomic comparison of members of the genus Methanohalophilus.</title>
        <authorList>
            <person name="Guan Y."/>
            <person name="Ngugi D.K."/>
            <person name="Stingl U."/>
        </authorList>
    </citation>
    <scope>NUCLEOTIDE SEQUENCE [LARGE SCALE GENOMIC DNA]</scope>
    <source>
        <strain evidence="4 8">DSM 3094</strain>
    </source>
</reference>
<dbReference type="SUPFAM" id="SSF56281">
    <property type="entry name" value="Metallo-hydrolase/oxidoreductase"/>
    <property type="match status" value="1"/>
</dbReference>
<dbReference type="Pfam" id="PF00753">
    <property type="entry name" value="Lactamase_B"/>
    <property type="match status" value="1"/>
</dbReference>
<sequence length="349" mass="40674">MINMAQGLEFRLVSFDSMGAKSSSILVKTPDTSILIDPGAAILQKSFPLSDSEKQFYLHSAIHKIKEEMKEAEHIIISHYHFDHYMVDEDSCKTYLNSNMWIKDPNRWINHSQWDRSRQFLQSLSRLNGTTLKYSPPMQCHYKDPVKCLPIAFSMDFGDYQQRREELISKWRKRFLKMQKRWSSEKWVETVSDAIHFSDGCEFKTGDTTVRFSRPLFHGIEYSATGWVIATIIEYGGKKLLHTSDLQGPVIEDHAQWIIDESPDILILDGPPTYLLGYLLNRTNLDRSINNIIRIIKECVPDLIIYDHHLLRDPLYRERTEKVWETAEKMNVNLMTAAEYKGLVPVVLK</sequence>
<dbReference type="InterPro" id="IPR050114">
    <property type="entry name" value="UPF0173_UPF0282_UlaG_hydrolase"/>
</dbReference>
<dbReference type="Proteomes" id="UP000267921">
    <property type="component" value="Unassembled WGS sequence"/>
</dbReference>
<dbReference type="Proteomes" id="UP000186879">
    <property type="component" value="Chromosome"/>
</dbReference>
<dbReference type="KEGG" id="mhaz:BHR79_07995"/>
<keyword evidence="3" id="KW-0378">Hydrolase</keyword>
<dbReference type="InterPro" id="IPR001279">
    <property type="entry name" value="Metallo-B-lactamas"/>
</dbReference>
<dbReference type="EMBL" id="RJJG01000007">
    <property type="protein sequence ID" value="RNI07715.1"/>
    <property type="molecule type" value="Genomic_DNA"/>
</dbReference>
<evidence type="ECO:0000313" key="3">
    <source>
        <dbReference type="EMBL" id="APH39425.1"/>
    </source>
</evidence>
<organism evidence="3 6">
    <name type="scientific">Methanohalophilus halophilus</name>
    <dbReference type="NCBI Taxonomy" id="2177"/>
    <lineage>
        <taxon>Archaea</taxon>
        <taxon>Methanobacteriati</taxon>
        <taxon>Methanobacteriota</taxon>
        <taxon>Stenosarchaea group</taxon>
        <taxon>Methanomicrobia</taxon>
        <taxon>Methanosarcinales</taxon>
        <taxon>Methanosarcinaceae</taxon>
        <taxon>Methanohalophilus</taxon>
    </lineage>
</organism>
<reference evidence="3 6" key="1">
    <citation type="submission" date="2016-10" db="EMBL/GenBank/DDBJ databases">
        <title>Methanohalophilus halophilus.</title>
        <authorList>
            <person name="L'haridon S."/>
        </authorList>
    </citation>
    <scope>NUCLEOTIDE SEQUENCE [LARGE SCALE GENOMIC DNA]</scope>
    <source>
        <strain evidence="3 6">Z-7982</strain>
    </source>
</reference>
<dbReference type="STRING" id="2177.BHR79_07995"/>
<dbReference type="Proteomes" id="UP000198669">
    <property type="component" value="Unassembled WGS sequence"/>
</dbReference>
<comment type="similarity">
    <text evidence="1">Belongs to the UPF0282 family.</text>
</comment>
<dbReference type="EMBL" id="CP017921">
    <property type="protein sequence ID" value="APH39425.1"/>
    <property type="molecule type" value="Genomic_DNA"/>
</dbReference>
<dbReference type="InterPro" id="IPR036866">
    <property type="entry name" value="RibonucZ/Hydroxyglut_hydro"/>
</dbReference>
<evidence type="ECO:0000259" key="2">
    <source>
        <dbReference type="Pfam" id="PF00753"/>
    </source>
</evidence>
<feature type="domain" description="Metallo-beta-lactamase" evidence="2">
    <location>
        <begin position="22"/>
        <end position="95"/>
    </location>
</feature>
<dbReference type="PANTHER" id="PTHR43546">
    <property type="entry name" value="UPF0173 METAL-DEPENDENT HYDROLASE MJ1163-RELATED"/>
    <property type="match status" value="1"/>
</dbReference>
<evidence type="ECO:0000256" key="1">
    <source>
        <dbReference type="HAMAP-Rule" id="MF_01406"/>
    </source>
</evidence>
<evidence type="ECO:0000313" key="6">
    <source>
        <dbReference type="Proteomes" id="UP000186879"/>
    </source>
</evidence>